<dbReference type="InterPro" id="IPR010997">
    <property type="entry name" value="HRDC-like_sf"/>
</dbReference>
<dbReference type="InterPro" id="IPR002121">
    <property type="entry name" value="HRDC_dom"/>
</dbReference>
<feature type="domain" description="Helicase ATP-binding" evidence="18">
    <location>
        <begin position="38"/>
        <end position="206"/>
    </location>
</feature>
<dbReference type="GO" id="GO:0004386">
    <property type="term" value="F:helicase activity"/>
    <property type="evidence" value="ECO:0007669"/>
    <property type="project" value="UniProtKB-KW"/>
</dbReference>
<dbReference type="CDD" id="cd17920">
    <property type="entry name" value="DEXHc_RecQ"/>
    <property type="match status" value="1"/>
</dbReference>
<comment type="cofactor">
    <cofactor evidence="1">
        <name>Mg(2+)</name>
        <dbReference type="ChEBI" id="CHEBI:18420"/>
    </cofactor>
</comment>
<evidence type="ECO:0000256" key="16">
    <source>
        <dbReference type="NCBIfam" id="TIGR01389"/>
    </source>
</evidence>
<evidence type="ECO:0000259" key="18">
    <source>
        <dbReference type="PROSITE" id="PS51192"/>
    </source>
</evidence>
<sequence>MQNSESTLATMPDIQRAEHILKEVFGFEEFRSLQKDIIQNVLQKRDTLAIMPTGGGKSLCYQIPALLFDGLTIVVSPLISLMKDQVDQLTAYGISASYLNSSLSPQEYEATLDLIRRNKLDLLYLAPETLLKGNVLNLLSGLNVECVAIDEAHCISEWGHDFRPEYRQLSEVTKRFDNAVSLGLTATATPRVQKDIAHSLGLADANTFVASFNRKNLYLDVVSKSSPLQQTVNFLRLHEGDSGIIYCFSRKQVDQLTQDLNANGFNALPYHAGLSEGERTQHQNAFIRDEVDIIVATIAFGMGIDKPDVRFVVHHDMPQNIESYYQQIGRAGRDGLQADCLFLFSYGDASKIRYFIDQKTGEEQRVAEQHLQKLIGYVEAHQCRRIKLLEYFGEHFNEQNCGMCDFCTGDMPEREDITIPVQKFLSTMVRTEQRFGYNHILNILLGSRRKEVLKFNHDRLSTYGIGKEFSRPEWKQVYRELMKQDIIVREFEHKSLKLTPKAMEILKGDQEVFGVIEEPVQKERSKSSAKTDIESLDFNRELFALLKEKRMKLAQKQGIPPYIIFADTTLIELAYYYPQSKEGFLNIHGVGRAKASKYGDDFIGVIKSYCEGKDLKERSKSDINQRTKPVKKTLSKNSRPFEVGKMFREGKKVAEIASEIGVKEGTVVGYLSKFVKAGHSIPSENILEASGLRKVDMGKVHKAFEKHGYELLRPVYDALNEEISYDELRVVQLYLSVKNIA</sequence>
<evidence type="ECO:0000256" key="15">
    <source>
        <dbReference type="ARBA" id="ARBA00034617"/>
    </source>
</evidence>
<proteinExistence type="inferred from homology"/>
<feature type="domain" description="HRDC" evidence="17">
    <location>
        <begin position="536"/>
        <end position="616"/>
    </location>
</feature>
<evidence type="ECO:0000256" key="3">
    <source>
        <dbReference type="ARBA" id="ARBA00005446"/>
    </source>
</evidence>
<dbReference type="Pfam" id="PF09382">
    <property type="entry name" value="RQC"/>
    <property type="match status" value="1"/>
</dbReference>
<dbReference type="Gene3D" id="3.40.50.300">
    <property type="entry name" value="P-loop containing nucleotide triphosphate hydrolases"/>
    <property type="match status" value="2"/>
</dbReference>
<keyword evidence="14" id="KW-0413">Isomerase</keyword>
<keyword evidence="8 20" id="KW-0347">Helicase</keyword>
<reference evidence="21" key="1">
    <citation type="journal article" date="2019" name="Int. J. Syst. Evol. Microbiol.">
        <title>The Global Catalogue of Microorganisms (GCM) 10K type strain sequencing project: providing services to taxonomists for standard genome sequencing and annotation.</title>
        <authorList>
            <consortium name="The Broad Institute Genomics Platform"/>
            <consortium name="The Broad Institute Genome Sequencing Center for Infectious Disease"/>
            <person name="Wu L."/>
            <person name="Ma J."/>
        </authorList>
    </citation>
    <scope>NUCLEOTIDE SEQUENCE [LARGE SCALE GENOMIC DNA]</scope>
    <source>
        <strain evidence="21">KCTC 52042</strain>
    </source>
</reference>
<dbReference type="InterPro" id="IPR036390">
    <property type="entry name" value="WH_DNA-bd_sf"/>
</dbReference>
<dbReference type="SUPFAM" id="SSF46785">
    <property type="entry name" value="Winged helix' DNA-binding domain"/>
    <property type="match status" value="1"/>
</dbReference>
<dbReference type="PANTHER" id="PTHR13710">
    <property type="entry name" value="DNA HELICASE RECQ FAMILY MEMBER"/>
    <property type="match status" value="1"/>
</dbReference>
<dbReference type="PROSITE" id="PS50967">
    <property type="entry name" value="HRDC"/>
    <property type="match status" value="1"/>
</dbReference>
<evidence type="ECO:0000256" key="9">
    <source>
        <dbReference type="ARBA" id="ARBA00022833"/>
    </source>
</evidence>
<evidence type="ECO:0000259" key="17">
    <source>
        <dbReference type="PROSITE" id="PS50967"/>
    </source>
</evidence>
<evidence type="ECO:0000256" key="5">
    <source>
        <dbReference type="ARBA" id="ARBA00022741"/>
    </source>
</evidence>
<dbReference type="PANTHER" id="PTHR13710:SF105">
    <property type="entry name" value="ATP-DEPENDENT DNA HELICASE Q1"/>
    <property type="match status" value="1"/>
</dbReference>
<dbReference type="Pfam" id="PF00570">
    <property type="entry name" value="HRDC"/>
    <property type="match status" value="1"/>
</dbReference>
<keyword evidence="10" id="KW-0067">ATP-binding</keyword>
<keyword evidence="13" id="KW-0234">DNA repair</keyword>
<evidence type="ECO:0000256" key="11">
    <source>
        <dbReference type="ARBA" id="ARBA00023125"/>
    </source>
</evidence>
<keyword evidence="11" id="KW-0238">DNA-binding</keyword>
<dbReference type="EMBL" id="JBHULI010000004">
    <property type="protein sequence ID" value="MFD2531556.1"/>
    <property type="molecule type" value="Genomic_DNA"/>
</dbReference>
<evidence type="ECO:0000256" key="4">
    <source>
        <dbReference type="ARBA" id="ARBA00022723"/>
    </source>
</evidence>
<dbReference type="InterPro" id="IPR029491">
    <property type="entry name" value="Helicase_HTH"/>
</dbReference>
<evidence type="ECO:0000256" key="2">
    <source>
        <dbReference type="ARBA" id="ARBA00001947"/>
    </source>
</evidence>
<dbReference type="InterPro" id="IPR044876">
    <property type="entry name" value="HRDC_dom_sf"/>
</dbReference>
<keyword evidence="6" id="KW-0227">DNA damage</keyword>
<evidence type="ECO:0000256" key="7">
    <source>
        <dbReference type="ARBA" id="ARBA00022801"/>
    </source>
</evidence>
<dbReference type="InterPro" id="IPR014001">
    <property type="entry name" value="Helicase_ATP-bd"/>
</dbReference>
<dbReference type="Pfam" id="PF00270">
    <property type="entry name" value="DEAD"/>
    <property type="match status" value="1"/>
</dbReference>
<organism evidence="20 21">
    <name type="scientific">Gracilimonas halophila</name>
    <dbReference type="NCBI Taxonomy" id="1834464"/>
    <lineage>
        <taxon>Bacteria</taxon>
        <taxon>Pseudomonadati</taxon>
        <taxon>Balneolota</taxon>
        <taxon>Balneolia</taxon>
        <taxon>Balneolales</taxon>
        <taxon>Balneolaceae</taxon>
        <taxon>Gracilimonas</taxon>
    </lineage>
</organism>
<keyword evidence="21" id="KW-1185">Reference proteome</keyword>
<evidence type="ECO:0000256" key="14">
    <source>
        <dbReference type="ARBA" id="ARBA00023235"/>
    </source>
</evidence>
<dbReference type="InterPro" id="IPR032284">
    <property type="entry name" value="RecQ_Zn-bd"/>
</dbReference>
<dbReference type="SMART" id="SM00956">
    <property type="entry name" value="RQC"/>
    <property type="match status" value="1"/>
</dbReference>
<keyword evidence="7" id="KW-0378">Hydrolase</keyword>
<evidence type="ECO:0000259" key="19">
    <source>
        <dbReference type="PROSITE" id="PS51194"/>
    </source>
</evidence>
<keyword evidence="12" id="KW-0233">DNA recombination</keyword>
<dbReference type="InterPro" id="IPR001650">
    <property type="entry name" value="Helicase_C-like"/>
</dbReference>
<evidence type="ECO:0000256" key="8">
    <source>
        <dbReference type="ARBA" id="ARBA00022806"/>
    </source>
</evidence>
<comment type="similarity">
    <text evidence="3">Belongs to the helicase family. RecQ subfamily.</text>
</comment>
<dbReference type="InterPro" id="IPR006293">
    <property type="entry name" value="DNA_helicase_ATP-dep_RecQ_bac"/>
</dbReference>
<evidence type="ECO:0000256" key="10">
    <source>
        <dbReference type="ARBA" id="ARBA00022840"/>
    </source>
</evidence>
<dbReference type="PROSITE" id="PS51192">
    <property type="entry name" value="HELICASE_ATP_BIND_1"/>
    <property type="match status" value="1"/>
</dbReference>
<dbReference type="SMART" id="SM00487">
    <property type="entry name" value="DEXDc"/>
    <property type="match status" value="1"/>
</dbReference>
<protein>
    <recommendedName>
        <fullName evidence="16">DNA helicase RecQ</fullName>
        <ecNumber evidence="16">5.6.2.4</ecNumber>
    </recommendedName>
</protein>
<dbReference type="EC" id="5.6.2.4" evidence="16"/>
<evidence type="ECO:0000313" key="21">
    <source>
        <dbReference type="Proteomes" id="UP001597460"/>
    </source>
</evidence>
<evidence type="ECO:0000256" key="6">
    <source>
        <dbReference type="ARBA" id="ARBA00022763"/>
    </source>
</evidence>
<evidence type="ECO:0000313" key="20">
    <source>
        <dbReference type="EMBL" id="MFD2531556.1"/>
    </source>
</evidence>
<accession>A0ABW5JH07</accession>
<keyword evidence="4" id="KW-0479">Metal-binding</keyword>
<keyword evidence="9" id="KW-0862">Zinc</keyword>
<dbReference type="InterPro" id="IPR011545">
    <property type="entry name" value="DEAD/DEAH_box_helicase_dom"/>
</dbReference>
<comment type="cofactor">
    <cofactor evidence="2">
        <name>Zn(2+)</name>
        <dbReference type="ChEBI" id="CHEBI:29105"/>
    </cofactor>
</comment>
<dbReference type="InterPro" id="IPR018982">
    <property type="entry name" value="RQC_domain"/>
</dbReference>
<dbReference type="NCBIfam" id="TIGR00614">
    <property type="entry name" value="recQ_fam"/>
    <property type="match status" value="1"/>
</dbReference>
<evidence type="ECO:0000256" key="13">
    <source>
        <dbReference type="ARBA" id="ARBA00023204"/>
    </source>
</evidence>
<comment type="caution">
    <text evidence="20">The sequence shown here is derived from an EMBL/GenBank/DDBJ whole genome shotgun (WGS) entry which is preliminary data.</text>
</comment>
<feature type="domain" description="Helicase C-terminal" evidence="19">
    <location>
        <begin position="227"/>
        <end position="375"/>
    </location>
</feature>
<dbReference type="SMART" id="SM00341">
    <property type="entry name" value="HRDC"/>
    <property type="match status" value="1"/>
</dbReference>
<dbReference type="InterPro" id="IPR027417">
    <property type="entry name" value="P-loop_NTPase"/>
</dbReference>
<dbReference type="Proteomes" id="UP001597460">
    <property type="component" value="Unassembled WGS sequence"/>
</dbReference>
<dbReference type="Pfam" id="PF16124">
    <property type="entry name" value="RecQ_Zn_bind"/>
    <property type="match status" value="1"/>
</dbReference>
<dbReference type="NCBIfam" id="TIGR01389">
    <property type="entry name" value="recQ"/>
    <property type="match status" value="1"/>
</dbReference>
<dbReference type="Pfam" id="PF00271">
    <property type="entry name" value="Helicase_C"/>
    <property type="match status" value="1"/>
</dbReference>
<name>A0ABW5JH07_9BACT</name>
<dbReference type="PROSITE" id="PS51194">
    <property type="entry name" value="HELICASE_CTER"/>
    <property type="match status" value="1"/>
</dbReference>
<gene>
    <name evidence="20" type="primary">recQ</name>
    <name evidence="20" type="ORF">ACFSVN_03765</name>
</gene>
<dbReference type="Gene3D" id="1.10.10.10">
    <property type="entry name" value="Winged helix-like DNA-binding domain superfamily/Winged helix DNA-binding domain"/>
    <property type="match status" value="1"/>
</dbReference>
<dbReference type="SUPFAM" id="SSF52540">
    <property type="entry name" value="P-loop containing nucleoside triphosphate hydrolases"/>
    <property type="match status" value="1"/>
</dbReference>
<dbReference type="Gene3D" id="1.10.10.1390">
    <property type="entry name" value="ATP-dependent DNA helicase RecQ"/>
    <property type="match status" value="1"/>
</dbReference>
<dbReference type="SUPFAM" id="SSF47819">
    <property type="entry name" value="HRDC-like"/>
    <property type="match status" value="1"/>
</dbReference>
<dbReference type="Pfam" id="PF14493">
    <property type="entry name" value="HTH_40"/>
    <property type="match status" value="1"/>
</dbReference>
<dbReference type="RefSeq" id="WP_390298830.1">
    <property type="nucleotide sequence ID" value="NZ_JBHULI010000004.1"/>
</dbReference>
<comment type="catalytic activity">
    <reaction evidence="15">
        <text>Couples ATP hydrolysis with the unwinding of duplex DNA by translocating in the 3'-5' direction.</text>
        <dbReference type="EC" id="5.6.2.4"/>
    </reaction>
</comment>
<evidence type="ECO:0000256" key="1">
    <source>
        <dbReference type="ARBA" id="ARBA00001946"/>
    </source>
</evidence>
<dbReference type="SMART" id="SM00490">
    <property type="entry name" value="HELICc"/>
    <property type="match status" value="1"/>
</dbReference>
<dbReference type="Gene3D" id="1.10.150.80">
    <property type="entry name" value="HRDC domain"/>
    <property type="match status" value="1"/>
</dbReference>
<dbReference type="InterPro" id="IPR004589">
    <property type="entry name" value="DNA_helicase_ATP-dep_RecQ"/>
</dbReference>
<dbReference type="CDD" id="cd18794">
    <property type="entry name" value="SF2_C_RecQ"/>
    <property type="match status" value="1"/>
</dbReference>
<dbReference type="InterPro" id="IPR036388">
    <property type="entry name" value="WH-like_DNA-bd_sf"/>
</dbReference>
<keyword evidence="5" id="KW-0547">Nucleotide-binding</keyword>
<evidence type="ECO:0000256" key="12">
    <source>
        <dbReference type="ARBA" id="ARBA00023172"/>
    </source>
</evidence>